<evidence type="ECO:0000313" key="2">
    <source>
        <dbReference type="EMBL" id="MCS4558576.1"/>
    </source>
</evidence>
<evidence type="ECO:0000313" key="3">
    <source>
        <dbReference type="Proteomes" id="UP001201549"/>
    </source>
</evidence>
<dbReference type="RefSeq" id="WP_238898393.1">
    <property type="nucleotide sequence ID" value="NZ_JAKOGG010000023.1"/>
</dbReference>
<dbReference type="EMBL" id="JAKOGG010000023">
    <property type="protein sequence ID" value="MCS4558576.1"/>
    <property type="molecule type" value="Genomic_DNA"/>
</dbReference>
<dbReference type="Pfam" id="PF00903">
    <property type="entry name" value="Glyoxalase"/>
    <property type="match status" value="1"/>
</dbReference>
<proteinExistence type="predicted"/>
<accession>A0ABT2FR89</accession>
<sequence length="131" mass="14114">MAHLIGPDFIGIQTEELVAARDFYTDIVGLKPMPQNPTGAVVFDTKPIPFAVRTPLQPLSEQANRGEGIALWFGCDDADALHAHLTACDIEIVFAPKDGPFGRYFAFRDPFGYTITAHTTAAPSSDSSGMS</sequence>
<reference evidence="2 3" key="1">
    <citation type="submission" date="2022-02" db="EMBL/GenBank/DDBJ databases">
        <authorList>
            <person name="Zhuang L."/>
        </authorList>
    </citation>
    <scope>NUCLEOTIDE SEQUENCE [LARGE SCALE GENOMIC DNA]</scope>
    <source>
        <strain evidence="2 3">C32</strain>
    </source>
</reference>
<name>A0ABT2FR89_9GAMM</name>
<evidence type="ECO:0000259" key="1">
    <source>
        <dbReference type="PROSITE" id="PS51819"/>
    </source>
</evidence>
<feature type="domain" description="VOC" evidence="1">
    <location>
        <begin position="6"/>
        <end position="120"/>
    </location>
</feature>
<reference evidence="3" key="2">
    <citation type="submission" date="2023-07" db="EMBL/GenBank/DDBJ databases">
        <title>Shewanella mangrovi sp. nov., an acetaldehyde- degrading bacterium isolated from mangrove sediment.</title>
        <authorList>
            <person name="Liu Y."/>
        </authorList>
    </citation>
    <scope>NUCLEOTIDE SEQUENCE [LARGE SCALE GENOMIC DNA]</scope>
    <source>
        <strain evidence="3">C32</strain>
    </source>
</reference>
<dbReference type="InterPro" id="IPR004360">
    <property type="entry name" value="Glyas_Fos-R_dOase_dom"/>
</dbReference>
<dbReference type="InterPro" id="IPR029068">
    <property type="entry name" value="Glyas_Bleomycin-R_OHBP_Dase"/>
</dbReference>
<dbReference type="PROSITE" id="PS51819">
    <property type="entry name" value="VOC"/>
    <property type="match status" value="1"/>
</dbReference>
<organism evidence="2 3">
    <name type="scientific">Shewanella electrica</name>
    <dbReference type="NCBI Taxonomy" id="515560"/>
    <lineage>
        <taxon>Bacteria</taxon>
        <taxon>Pseudomonadati</taxon>
        <taxon>Pseudomonadota</taxon>
        <taxon>Gammaproteobacteria</taxon>
        <taxon>Alteromonadales</taxon>
        <taxon>Shewanellaceae</taxon>
        <taxon>Shewanella</taxon>
    </lineage>
</organism>
<keyword evidence="3" id="KW-1185">Reference proteome</keyword>
<gene>
    <name evidence="2" type="ORF">L9G74_19240</name>
</gene>
<dbReference type="Proteomes" id="UP001201549">
    <property type="component" value="Unassembled WGS sequence"/>
</dbReference>
<protein>
    <submittedName>
        <fullName evidence="2">VOC family protein</fullName>
    </submittedName>
</protein>
<dbReference type="Gene3D" id="3.10.180.10">
    <property type="entry name" value="2,3-Dihydroxybiphenyl 1,2-Dioxygenase, domain 1"/>
    <property type="match status" value="1"/>
</dbReference>
<comment type="caution">
    <text evidence="2">The sequence shown here is derived from an EMBL/GenBank/DDBJ whole genome shotgun (WGS) entry which is preliminary data.</text>
</comment>
<dbReference type="SUPFAM" id="SSF54593">
    <property type="entry name" value="Glyoxalase/Bleomycin resistance protein/Dihydroxybiphenyl dioxygenase"/>
    <property type="match status" value="1"/>
</dbReference>
<dbReference type="InterPro" id="IPR037523">
    <property type="entry name" value="VOC_core"/>
</dbReference>